<organism evidence="1 2">
    <name type="scientific">Weissella confusa</name>
    <name type="common">Lactobacillus confusus</name>
    <dbReference type="NCBI Taxonomy" id="1583"/>
    <lineage>
        <taxon>Bacteria</taxon>
        <taxon>Bacillati</taxon>
        <taxon>Bacillota</taxon>
        <taxon>Bacilli</taxon>
        <taxon>Lactobacillales</taxon>
        <taxon>Lactobacillaceae</taxon>
        <taxon>Weissella</taxon>
    </lineage>
</organism>
<protein>
    <submittedName>
        <fullName evidence="1">Uncharacterized protein</fullName>
    </submittedName>
</protein>
<gene>
    <name evidence="1" type="ORF">C6P11_05615</name>
</gene>
<dbReference type="EMBL" id="PVSN01000036">
    <property type="protein sequence ID" value="TGE72784.1"/>
    <property type="molecule type" value="Genomic_DNA"/>
</dbReference>
<dbReference type="AlphaFoldDB" id="A0A4Z0RWH2"/>
<name>A0A4Z0RWH2_WEICO</name>
<comment type="caution">
    <text evidence="1">The sequence shown here is derived from an EMBL/GenBank/DDBJ whole genome shotgun (WGS) entry which is preliminary data.</text>
</comment>
<dbReference type="OrthoDB" id="2146692at2"/>
<reference evidence="1 2" key="1">
    <citation type="submission" date="2018-03" db="EMBL/GenBank/DDBJ databases">
        <title>Genome sequencing of Weissella confusa isolates.</title>
        <authorList>
            <person name="Kajala I."/>
            <person name="Baruah R."/>
            <person name="Bergsveinson J."/>
            <person name="Juvonen R."/>
            <person name="Ziola B."/>
        </authorList>
    </citation>
    <scope>NUCLEOTIDE SEQUENCE [LARGE SCALE GENOMIC DNA]</scope>
    <source>
        <strain evidence="1 2">VTT E-062653</strain>
    </source>
</reference>
<dbReference type="RefSeq" id="WP_135519390.1">
    <property type="nucleotide sequence ID" value="NZ_PVSN01000036.1"/>
</dbReference>
<evidence type="ECO:0000313" key="1">
    <source>
        <dbReference type="EMBL" id="TGE72784.1"/>
    </source>
</evidence>
<proteinExistence type="predicted"/>
<sequence>MKNALVLFTSIVGVILVFSLTIETIYVGGGFSNNTHAQKVSSVSKQSWTRKEFENLQTLDWDDETDQQYDYLLSRHGKADRQSDKSIDFGHDEKITQQTLTWEQKHCKVVLGFYRYQENGDWVLHDKTWIQK</sequence>
<evidence type="ECO:0000313" key="2">
    <source>
        <dbReference type="Proteomes" id="UP000297646"/>
    </source>
</evidence>
<accession>A0A4Z0RWH2</accession>
<dbReference type="Proteomes" id="UP000297646">
    <property type="component" value="Unassembled WGS sequence"/>
</dbReference>